<dbReference type="AlphaFoldDB" id="A0A9N9DEJ1"/>
<proteinExistence type="predicted"/>
<accession>A0A9N9DEJ1</accession>
<comment type="caution">
    <text evidence="1">The sequence shown here is derived from an EMBL/GenBank/DDBJ whole genome shotgun (WGS) entry which is preliminary data.</text>
</comment>
<name>A0A9N9DEJ1_9GLOM</name>
<protein>
    <submittedName>
        <fullName evidence="1">24250_t:CDS:1</fullName>
    </submittedName>
</protein>
<dbReference type="Proteomes" id="UP000789759">
    <property type="component" value="Unassembled WGS sequence"/>
</dbReference>
<reference evidence="1" key="1">
    <citation type="submission" date="2021-06" db="EMBL/GenBank/DDBJ databases">
        <authorList>
            <person name="Kallberg Y."/>
            <person name="Tangrot J."/>
            <person name="Rosling A."/>
        </authorList>
    </citation>
    <scope>NUCLEOTIDE SEQUENCE</scope>
    <source>
        <strain evidence="1">FL966</strain>
    </source>
</reference>
<dbReference type="EMBL" id="CAJVQA010006319">
    <property type="protein sequence ID" value="CAG8638473.1"/>
    <property type="molecule type" value="Genomic_DNA"/>
</dbReference>
<keyword evidence="2" id="KW-1185">Reference proteome</keyword>
<evidence type="ECO:0000313" key="1">
    <source>
        <dbReference type="EMBL" id="CAG8638473.1"/>
    </source>
</evidence>
<organism evidence="1 2">
    <name type="scientific">Cetraspora pellucida</name>
    <dbReference type="NCBI Taxonomy" id="1433469"/>
    <lineage>
        <taxon>Eukaryota</taxon>
        <taxon>Fungi</taxon>
        <taxon>Fungi incertae sedis</taxon>
        <taxon>Mucoromycota</taxon>
        <taxon>Glomeromycotina</taxon>
        <taxon>Glomeromycetes</taxon>
        <taxon>Diversisporales</taxon>
        <taxon>Gigasporaceae</taxon>
        <taxon>Cetraspora</taxon>
    </lineage>
</organism>
<gene>
    <name evidence="1" type="ORF">CPELLU_LOCUS8734</name>
</gene>
<evidence type="ECO:0000313" key="2">
    <source>
        <dbReference type="Proteomes" id="UP000789759"/>
    </source>
</evidence>
<feature type="non-terminal residue" evidence="1">
    <location>
        <position position="117"/>
    </location>
</feature>
<dbReference type="OrthoDB" id="2449280at2759"/>
<sequence>QICNHNIKASKAIMLKTKPATLKGSKMKCIKYTKPSVNDLKEFRKNAKVKTIHKVTQMLIRIVEEFYYKIEYEGKIKEIYYKTVLEDQLSKFIYAMKRKNGKKYHATSIRNCLTAIW</sequence>